<feature type="domain" description="Rhamnogalacturonase A/B/Epimerase-like pectate lyase" evidence="2">
    <location>
        <begin position="65"/>
        <end position="130"/>
    </location>
</feature>
<gene>
    <name evidence="3" type="ORF">MVEN_01045100</name>
</gene>
<dbReference type="InterPro" id="IPR024535">
    <property type="entry name" value="RHGA/B-epi-like_pectate_lyase"/>
</dbReference>
<feature type="domain" description="Rhamnogalacturonase A/B/Epimerase-like pectate lyase" evidence="2">
    <location>
        <begin position="446"/>
        <end position="510"/>
    </location>
</feature>
<evidence type="ECO:0000259" key="2">
    <source>
        <dbReference type="Pfam" id="PF12708"/>
    </source>
</evidence>
<dbReference type="InterPro" id="IPR039279">
    <property type="entry name" value="QRT3-like"/>
</dbReference>
<dbReference type="Gene3D" id="2.160.20.10">
    <property type="entry name" value="Single-stranded right-handed beta-helix, Pectin lyase-like"/>
    <property type="match status" value="3"/>
</dbReference>
<dbReference type="AlphaFoldDB" id="A0A8H7CZ78"/>
<dbReference type="GO" id="GO:0004650">
    <property type="term" value="F:polygalacturonase activity"/>
    <property type="evidence" value="ECO:0007669"/>
    <property type="project" value="InterPro"/>
</dbReference>
<dbReference type="EMBL" id="JACAZI010000008">
    <property type="protein sequence ID" value="KAF7353607.1"/>
    <property type="molecule type" value="Genomic_DNA"/>
</dbReference>
<organism evidence="3 4">
    <name type="scientific">Mycena venus</name>
    <dbReference type="NCBI Taxonomy" id="2733690"/>
    <lineage>
        <taxon>Eukaryota</taxon>
        <taxon>Fungi</taxon>
        <taxon>Dikarya</taxon>
        <taxon>Basidiomycota</taxon>
        <taxon>Agaricomycotina</taxon>
        <taxon>Agaricomycetes</taxon>
        <taxon>Agaricomycetidae</taxon>
        <taxon>Agaricales</taxon>
        <taxon>Marasmiineae</taxon>
        <taxon>Mycenaceae</taxon>
        <taxon>Mycena</taxon>
    </lineage>
</organism>
<accession>A0A8H7CZ78</accession>
<evidence type="ECO:0000313" key="4">
    <source>
        <dbReference type="Proteomes" id="UP000620124"/>
    </source>
</evidence>
<keyword evidence="4" id="KW-1185">Reference proteome</keyword>
<reference evidence="3" key="1">
    <citation type="submission" date="2020-05" db="EMBL/GenBank/DDBJ databases">
        <title>Mycena genomes resolve the evolution of fungal bioluminescence.</title>
        <authorList>
            <person name="Tsai I.J."/>
        </authorList>
    </citation>
    <scope>NUCLEOTIDE SEQUENCE</scope>
    <source>
        <strain evidence="3">CCC161011</strain>
    </source>
</reference>
<evidence type="ECO:0000256" key="1">
    <source>
        <dbReference type="SAM" id="SignalP"/>
    </source>
</evidence>
<dbReference type="SUPFAM" id="SSF51126">
    <property type="entry name" value="Pectin lyase-like"/>
    <property type="match status" value="3"/>
</dbReference>
<proteinExistence type="predicted"/>
<evidence type="ECO:0000313" key="3">
    <source>
        <dbReference type="EMBL" id="KAF7353607.1"/>
    </source>
</evidence>
<dbReference type="OrthoDB" id="1046782at2759"/>
<dbReference type="InterPro" id="IPR011050">
    <property type="entry name" value="Pectin_lyase_fold/virulence"/>
</dbReference>
<sequence>MLFSYFASAIAAVISSATLVNSLGTSCSTPLGAGTAAATDPFWMQNIKHQGIAAFNPSPSSYQVFRNVKDFGARGDGVTDDTAAINAAITAGSRCGGGSCGSSTVSPAVVYFPSGTYLVSHSIIAYYYTQSVLDSSETQGTHRPCWPPPASRTLLLSMWIPTSQEAMEHSGIQTRRALFVPFLTFFVDVGPPQPEQLLQKCAQLRHRCDPCTGHDVARNWNPLAGCPGYFFDQHRRKHVSCGQHCSPRHLDGMKTEVADSWEIWYSTEARKFGMWVGNQQFTVRNVTVNNAQTAVFGNWDWGWTFQGITINNCQVGFDLQTGGGTATQTVGAEAIIDATVSNTPIFVRTSQASNGKLGGSLVLNNIHLNNVPTAVGVVGGAVVLAGGTTTIASWGQGDVFKGTSATGTFTQGNIPAANKPAALLDSSGRIFGKTHPQYGAYAVSQFVSVRDQGAKGDGKTDDTAALKAIFAAFAGCKIIFFDAGTYVVTSTIQIPAGTQIVGEAWSVIAGKGAAFQNINSPIPVVQVGAPGSSGVVEISDIIFSTIGPTPGAIVVEWNVKQSSQGSAGMWDSHIRLGGAAGTNLQVGQCPSSGSGGTTNCMAAYAGLHLTASSSAYLEGTWVWLADHDLDSSGQSQISLFSGRGILSESAGPVWMIGTASEHHTLYQYNLVNAATHYLGLIQTETPYYQPSPVPPAPFTVNASFKDPATWSGISAAWALRVTTSTDIIVFGAGLYSFFQNYGQACLTPENCQSQIVNVDTTSSVHIYSLSTVGTTFQLSVNQAGVINQSSNPNGFAATVTSWSQS</sequence>
<feature type="domain" description="Rhamnogalacturonase A/B/Epimerase-like pectate lyase" evidence="2">
    <location>
        <begin position="270"/>
        <end position="318"/>
    </location>
</feature>
<dbReference type="PANTHER" id="PTHR33928">
    <property type="entry name" value="POLYGALACTURONASE QRT3"/>
    <property type="match status" value="1"/>
</dbReference>
<protein>
    <submittedName>
        <fullName evidence="3">Exo-beta-1,3-glucanase</fullName>
    </submittedName>
</protein>
<dbReference type="CDD" id="cd23668">
    <property type="entry name" value="GH55_beta13glucanase-like"/>
    <property type="match status" value="1"/>
</dbReference>
<name>A0A8H7CZ78_9AGAR</name>
<keyword evidence="1" id="KW-0732">Signal</keyword>
<dbReference type="InterPro" id="IPR012334">
    <property type="entry name" value="Pectin_lyas_fold"/>
</dbReference>
<dbReference type="Proteomes" id="UP000620124">
    <property type="component" value="Unassembled WGS sequence"/>
</dbReference>
<feature type="chain" id="PRO_5034637258" evidence="1">
    <location>
        <begin position="23"/>
        <end position="805"/>
    </location>
</feature>
<comment type="caution">
    <text evidence="3">The sequence shown here is derived from an EMBL/GenBank/DDBJ whole genome shotgun (WGS) entry which is preliminary data.</text>
</comment>
<dbReference type="FunFam" id="2.160.20.10:FF:000049">
    <property type="entry name" value="Putative exo-beta-1,3-glucanase"/>
    <property type="match status" value="1"/>
</dbReference>
<dbReference type="Pfam" id="PF12708">
    <property type="entry name" value="Pect-lyase_RHGA_epim"/>
    <property type="match status" value="3"/>
</dbReference>
<dbReference type="PANTHER" id="PTHR33928:SF2">
    <property type="entry name" value="PECTATE LYASE SUPERFAMILY PROTEIN DOMAIN-CONTAINING PROTEIN-RELATED"/>
    <property type="match status" value="1"/>
</dbReference>
<feature type="signal peptide" evidence="1">
    <location>
        <begin position="1"/>
        <end position="22"/>
    </location>
</feature>